<evidence type="ECO:0000259" key="6">
    <source>
        <dbReference type="PROSITE" id="PS51160"/>
    </source>
</evidence>
<evidence type="ECO:0000256" key="2">
    <source>
        <dbReference type="ARBA" id="ARBA00012150"/>
    </source>
</evidence>
<dbReference type="STRING" id="1322246.BN4_11510"/>
<dbReference type="RefSeq" id="WP_015414791.1">
    <property type="nucleotide sequence ID" value="NC_020409.1"/>
</dbReference>
<dbReference type="AlphaFoldDB" id="M1WM00"/>
<dbReference type="SUPFAM" id="SSF54975">
    <property type="entry name" value="Acylphosphatase/BLUF domain-like"/>
    <property type="match status" value="1"/>
</dbReference>
<evidence type="ECO:0000256" key="4">
    <source>
        <dbReference type="PROSITE-ProRule" id="PRU00520"/>
    </source>
</evidence>
<dbReference type="EC" id="3.6.1.7" evidence="2"/>
<reference evidence="8" key="2">
    <citation type="journal article" date="2013" name="Stand. Genomic Sci.">
        <title>Complete genome sequence of Desulfocapsa sulfexigens, a marine deltaproteobacterium specialized in disproportionating inorganic sulfur compounds.</title>
        <authorList>
            <person name="Finster K.W."/>
            <person name="Kjeldsen K.U."/>
            <person name="Kube M."/>
            <person name="Reinhardt R."/>
            <person name="Mussmann M."/>
            <person name="Amann R."/>
            <person name="Schreiber L."/>
        </authorList>
    </citation>
    <scope>NUCLEOTIDE SEQUENCE [LARGE SCALE GENOMIC DNA]</scope>
    <source>
        <strain evidence="8">DSM 10523 / SB164P1</strain>
    </source>
</reference>
<dbReference type="InterPro" id="IPR036046">
    <property type="entry name" value="Acylphosphatase-like_dom_sf"/>
</dbReference>
<dbReference type="PROSITE" id="PS51160">
    <property type="entry name" value="ACYLPHOSPHATASE_3"/>
    <property type="match status" value="1"/>
</dbReference>
<dbReference type="Proteomes" id="UP000011724">
    <property type="component" value="Chromosome"/>
</dbReference>
<evidence type="ECO:0000256" key="5">
    <source>
        <dbReference type="RuleBase" id="RU004168"/>
    </source>
</evidence>
<reference evidence="7 8" key="1">
    <citation type="journal article" date="2013" name="PLoS ONE">
        <title>The first genomic and proteomic characterization of a deep-sea sulfate reducer: insights into the piezophilic lifestyle of Desulfovibrio piezophilus.</title>
        <authorList>
            <person name="Pradel N."/>
            <person name="Ji B."/>
            <person name="Gimenez G."/>
            <person name="Talla E."/>
            <person name="Lenoble P."/>
            <person name="Garel M."/>
            <person name="Tamburini C."/>
            <person name="Fourquet P."/>
            <person name="Lebrun R."/>
            <person name="Bertin P."/>
            <person name="Denis Y."/>
            <person name="Pophillat M."/>
            <person name="Barbe V."/>
            <person name="Ollivier B."/>
            <person name="Dolla A."/>
        </authorList>
    </citation>
    <scope>NUCLEOTIDE SEQUENCE [LARGE SCALE GENOMIC DNA]</scope>
    <source>
        <strain evidence="8">DSM 10523 / SB164P1</strain>
    </source>
</reference>
<comment type="catalytic activity">
    <reaction evidence="3">
        <text>an acyl phosphate + H2O = a carboxylate + phosphate + H(+)</text>
        <dbReference type="Rhea" id="RHEA:14965"/>
        <dbReference type="ChEBI" id="CHEBI:15377"/>
        <dbReference type="ChEBI" id="CHEBI:15378"/>
        <dbReference type="ChEBI" id="CHEBI:29067"/>
        <dbReference type="ChEBI" id="CHEBI:43474"/>
        <dbReference type="ChEBI" id="CHEBI:59918"/>
        <dbReference type="EC" id="3.6.1.7"/>
    </reaction>
</comment>
<dbReference type="InterPro" id="IPR020456">
    <property type="entry name" value="Acylphosphatase"/>
</dbReference>
<feature type="domain" description="Acylphosphatase-like" evidence="6">
    <location>
        <begin position="3"/>
        <end position="90"/>
    </location>
</feature>
<gene>
    <name evidence="7" type="ordered locus">BN4_11510</name>
</gene>
<accession>M1WM00</accession>
<dbReference type="eggNOG" id="COG1254">
    <property type="taxonomic scope" value="Bacteria"/>
</dbReference>
<dbReference type="OrthoDB" id="5295388at2"/>
<organism evidence="7 8">
    <name type="scientific">Pseudodesulfovibrio piezophilus (strain DSM 21447 / JCM 15486 / C1TLV30)</name>
    <name type="common">Desulfovibrio piezophilus</name>
    <dbReference type="NCBI Taxonomy" id="1322246"/>
    <lineage>
        <taxon>Bacteria</taxon>
        <taxon>Pseudomonadati</taxon>
        <taxon>Thermodesulfobacteriota</taxon>
        <taxon>Desulfovibrionia</taxon>
        <taxon>Desulfovibrionales</taxon>
        <taxon>Desulfovibrionaceae</taxon>
    </lineage>
</organism>
<proteinExistence type="inferred from homology"/>
<dbReference type="KEGG" id="dpi:BN4_11510"/>
<protein>
    <recommendedName>
        <fullName evidence="2">acylphosphatase</fullName>
        <ecNumber evidence="2">3.6.1.7</ecNumber>
    </recommendedName>
</protein>
<keyword evidence="8" id="KW-1185">Reference proteome</keyword>
<evidence type="ECO:0000313" key="7">
    <source>
        <dbReference type="EMBL" id="CCH48745.1"/>
    </source>
</evidence>
<dbReference type="Gene3D" id="3.30.70.100">
    <property type="match status" value="1"/>
</dbReference>
<name>M1WM00_PSEP2</name>
<sequence length="90" mass="10269">MKSYTCLVEGSVTGGNFQSWALDVARQLGLKGWVRNIGDHQAEVLIQSEQEAFEQFQKKLKEEAPIPDLKSVSCKSIDYDRVYEKFEIRG</sequence>
<dbReference type="BioCyc" id="DPIE1322246:BN4_RS07580-MONOMER"/>
<comment type="similarity">
    <text evidence="1 5">Belongs to the acylphosphatase family.</text>
</comment>
<dbReference type="InterPro" id="IPR001792">
    <property type="entry name" value="Acylphosphatase-like_dom"/>
</dbReference>
<evidence type="ECO:0000256" key="3">
    <source>
        <dbReference type="ARBA" id="ARBA00047645"/>
    </source>
</evidence>
<comment type="caution">
    <text evidence="4">Lacks conserved residue(s) required for the propagation of feature annotation.</text>
</comment>
<dbReference type="EMBL" id="FO203427">
    <property type="protein sequence ID" value="CCH48745.1"/>
    <property type="molecule type" value="Genomic_DNA"/>
</dbReference>
<dbReference type="PANTHER" id="PTHR47268">
    <property type="entry name" value="ACYLPHOSPHATASE"/>
    <property type="match status" value="1"/>
</dbReference>
<dbReference type="HOGENOM" id="CLU_141932_1_1_7"/>
<dbReference type="PATRIC" id="fig|879567.3.peg.1581"/>
<dbReference type="Pfam" id="PF00708">
    <property type="entry name" value="Acylphosphatase"/>
    <property type="match status" value="1"/>
</dbReference>
<dbReference type="PANTHER" id="PTHR47268:SF4">
    <property type="entry name" value="ACYLPHOSPHATASE"/>
    <property type="match status" value="1"/>
</dbReference>
<evidence type="ECO:0000256" key="1">
    <source>
        <dbReference type="ARBA" id="ARBA00005614"/>
    </source>
</evidence>
<evidence type="ECO:0000313" key="8">
    <source>
        <dbReference type="Proteomes" id="UP000011724"/>
    </source>
</evidence>
<dbReference type="GO" id="GO:0003998">
    <property type="term" value="F:acylphosphatase activity"/>
    <property type="evidence" value="ECO:0007669"/>
    <property type="project" value="UniProtKB-EC"/>
</dbReference>